<evidence type="ECO:0000256" key="5">
    <source>
        <dbReference type="ARBA" id="ARBA00022519"/>
    </source>
</evidence>
<feature type="transmembrane region" description="Helical" evidence="9">
    <location>
        <begin position="76"/>
        <end position="98"/>
    </location>
</feature>
<evidence type="ECO:0000256" key="10">
    <source>
        <dbReference type="SAM" id="MobiDB-lite"/>
    </source>
</evidence>
<protein>
    <recommendedName>
        <fullName evidence="9">Transport permease protein</fullName>
    </recommendedName>
</protein>
<keyword evidence="4 9" id="KW-1003">Cell membrane</keyword>
<keyword evidence="3 9" id="KW-0813">Transport</keyword>
<evidence type="ECO:0000256" key="7">
    <source>
        <dbReference type="ARBA" id="ARBA00022989"/>
    </source>
</evidence>
<keyword evidence="7 9" id="KW-1133">Transmembrane helix</keyword>
<evidence type="ECO:0000256" key="8">
    <source>
        <dbReference type="ARBA" id="ARBA00023136"/>
    </source>
</evidence>
<dbReference type="GO" id="GO:0015920">
    <property type="term" value="P:lipopolysaccharide transport"/>
    <property type="evidence" value="ECO:0007669"/>
    <property type="project" value="TreeGrafter"/>
</dbReference>
<dbReference type="EMBL" id="JNBY01000073">
    <property type="protein sequence ID" value="KDN85994.1"/>
    <property type="molecule type" value="Genomic_DNA"/>
</dbReference>
<organism evidence="12 13">
    <name type="scientific">Kitasatospora cheerisanensis KCTC 2395</name>
    <dbReference type="NCBI Taxonomy" id="1348663"/>
    <lineage>
        <taxon>Bacteria</taxon>
        <taxon>Bacillati</taxon>
        <taxon>Actinomycetota</taxon>
        <taxon>Actinomycetes</taxon>
        <taxon>Kitasatosporales</taxon>
        <taxon>Streptomycetaceae</taxon>
        <taxon>Kitasatospora</taxon>
    </lineage>
</organism>
<gene>
    <name evidence="12" type="ORF">KCH_18110</name>
</gene>
<dbReference type="AlphaFoldDB" id="A0A066Z167"/>
<keyword evidence="13" id="KW-1185">Reference proteome</keyword>
<evidence type="ECO:0000313" key="13">
    <source>
        <dbReference type="Proteomes" id="UP000027178"/>
    </source>
</evidence>
<dbReference type="PANTHER" id="PTHR30413">
    <property type="entry name" value="INNER MEMBRANE TRANSPORT PERMEASE"/>
    <property type="match status" value="1"/>
</dbReference>
<evidence type="ECO:0000256" key="3">
    <source>
        <dbReference type="ARBA" id="ARBA00022448"/>
    </source>
</evidence>
<keyword evidence="5" id="KW-0997">Cell inner membrane</keyword>
<comment type="caution">
    <text evidence="12">The sequence shown here is derived from an EMBL/GenBank/DDBJ whole genome shotgun (WGS) entry which is preliminary data.</text>
</comment>
<dbReference type="InterPro" id="IPR047817">
    <property type="entry name" value="ABC2_TM_bact-type"/>
</dbReference>
<evidence type="ECO:0000256" key="6">
    <source>
        <dbReference type="ARBA" id="ARBA00022692"/>
    </source>
</evidence>
<evidence type="ECO:0000313" key="12">
    <source>
        <dbReference type="EMBL" id="KDN85994.1"/>
    </source>
</evidence>
<comment type="similarity">
    <text evidence="2 9">Belongs to the ABC-2 integral membrane protein family.</text>
</comment>
<evidence type="ECO:0000256" key="1">
    <source>
        <dbReference type="ARBA" id="ARBA00004429"/>
    </source>
</evidence>
<feature type="transmembrane region" description="Helical" evidence="9">
    <location>
        <begin position="180"/>
        <end position="205"/>
    </location>
</feature>
<evidence type="ECO:0000256" key="9">
    <source>
        <dbReference type="RuleBase" id="RU361157"/>
    </source>
</evidence>
<dbReference type="PANTHER" id="PTHR30413:SF8">
    <property type="entry name" value="TRANSPORT PERMEASE PROTEIN"/>
    <property type="match status" value="1"/>
</dbReference>
<comment type="subcellular location">
    <subcellularLocation>
        <location evidence="1">Cell inner membrane</location>
        <topology evidence="1">Multi-pass membrane protein</topology>
    </subcellularLocation>
    <subcellularLocation>
        <location evidence="9">Cell membrane</location>
        <topology evidence="9">Multi-pass membrane protein</topology>
    </subcellularLocation>
</comment>
<feature type="region of interest" description="Disordered" evidence="10">
    <location>
        <begin position="1"/>
        <end position="21"/>
    </location>
</feature>
<dbReference type="Pfam" id="PF01061">
    <property type="entry name" value="ABC2_membrane"/>
    <property type="match status" value="1"/>
</dbReference>
<feature type="transmembrane region" description="Helical" evidence="9">
    <location>
        <begin position="104"/>
        <end position="125"/>
    </location>
</feature>
<dbReference type="PROSITE" id="PS51012">
    <property type="entry name" value="ABC_TM2"/>
    <property type="match status" value="1"/>
</dbReference>
<feature type="domain" description="ABC transmembrane type-2" evidence="11">
    <location>
        <begin position="71"/>
        <end position="316"/>
    </location>
</feature>
<evidence type="ECO:0000256" key="4">
    <source>
        <dbReference type="ARBA" id="ARBA00022475"/>
    </source>
</evidence>
<dbReference type="PATRIC" id="fig|1348663.4.peg.1741"/>
<sequence length="323" mass="35904">MSTLSDPVNLSAPRGSDAGLTPKQLADKYGLSVSGKRPSLPEYVRQLWARRAFISAFATARLVAQYTTAKLGQVWQVLTPLLNCAVFYLVFGLIMSNRDTVPNYIAWLCIGVFIFQFSQSAIQAGTRSISDNLGLIRALHFPRASLPIAFTIIQLQQLLISMVVLVVIVLVNGITPGATWLLIIPALVLQSMFNTGLALVMARIGSKTSDISQLMPFLLRTWMYVSGVMYSVSSFIEKWPPFWQTAYSWNPAVVYMDLIRYAFMPESFDKTLYPGGVDAHGNALPKALILPDHIWIMATSWAVVAFAIGFVFFWKAEEEYGRG</sequence>
<proteinExistence type="inferred from homology"/>
<name>A0A066Z167_9ACTN</name>
<dbReference type="GO" id="GO:0140359">
    <property type="term" value="F:ABC-type transporter activity"/>
    <property type="evidence" value="ECO:0007669"/>
    <property type="project" value="InterPro"/>
</dbReference>
<dbReference type="OrthoDB" id="4186295at2"/>
<dbReference type="InterPro" id="IPR013525">
    <property type="entry name" value="ABC2_TM"/>
</dbReference>
<dbReference type="RefSeq" id="WP_035860908.1">
    <property type="nucleotide sequence ID" value="NZ_KK853997.1"/>
</dbReference>
<comment type="caution">
    <text evidence="9">Lacks conserved residue(s) required for the propagation of feature annotation.</text>
</comment>
<keyword evidence="6 9" id="KW-0812">Transmembrane</keyword>
<reference evidence="12 13" key="1">
    <citation type="submission" date="2014-05" db="EMBL/GenBank/DDBJ databases">
        <title>Draft Genome Sequence of Kitasatospora cheerisanensis KCTC 2395.</title>
        <authorList>
            <person name="Nam D.H."/>
        </authorList>
    </citation>
    <scope>NUCLEOTIDE SEQUENCE [LARGE SCALE GENOMIC DNA]</scope>
    <source>
        <strain evidence="12 13">KCTC 2395</strain>
    </source>
</reference>
<keyword evidence="8 9" id="KW-0472">Membrane</keyword>
<dbReference type="HOGENOM" id="CLU_060703_4_0_11"/>
<feature type="transmembrane region" description="Helical" evidence="9">
    <location>
        <begin position="294"/>
        <end position="314"/>
    </location>
</feature>
<feature type="transmembrane region" description="Helical" evidence="9">
    <location>
        <begin position="146"/>
        <end position="174"/>
    </location>
</feature>
<dbReference type="Proteomes" id="UP000027178">
    <property type="component" value="Unassembled WGS sequence"/>
</dbReference>
<dbReference type="eggNOG" id="COG1682">
    <property type="taxonomic scope" value="Bacteria"/>
</dbReference>
<evidence type="ECO:0000256" key="2">
    <source>
        <dbReference type="ARBA" id="ARBA00007783"/>
    </source>
</evidence>
<dbReference type="GO" id="GO:0005886">
    <property type="term" value="C:plasma membrane"/>
    <property type="evidence" value="ECO:0007669"/>
    <property type="project" value="UniProtKB-SubCell"/>
</dbReference>
<accession>A0A066Z167</accession>
<evidence type="ECO:0000259" key="11">
    <source>
        <dbReference type="PROSITE" id="PS51012"/>
    </source>
</evidence>